<sequence length="245" mass="28825">MGRNDYKLEFYNECSQTWENALPKDYVYLMITDVVLPHDTLELTIYEYTGRTGKYRVTKNATVTYDLSRKSHDFILSGEFRLGKEDDSVINDMVIKKSVYDSFINTLGDYYRTEYDSLPDFLGGIYDADQYNLVIYVVGDLTDGKILLNKMLGRTDFNVKPALFSYRHLRRMNDSILSFTMREKNKNIRKETGFRFCSLSEKENRIFVYLDDCDNLSISKFKEYIANDSCIIFRQYENDRVIVAD</sequence>
<dbReference type="AlphaFoldDB" id="A0A4S2EI14"/>
<evidence type="ECO:0000313" key="2">
    <source>
        <dbReference type="Proteomes" id="UP000310032"/>
    </source>
</evidence>
<evidence type="ECO:0000313" key="1">
    <source>
        <dbReference type="EMBL" id="TGY55606.1"/>
    </source>
</evidence>
<accession>A0A4S2EI14</accession>
<comment type="caution">
    <text evidence="1">The sequence shown here is derived from an EMBL/GenBank/DDBJ whole genome shotgun (WGS) entry which is preliminary data.</text>
</comment>
<dbReference type="EMBL" id="SRYM01000046">
    <property type="protein sequence ID" value="TGY55606.1"/>
    <property type="molecule type" value="Genomic_DNA"/>
</dbReference>
<dbReference type="Proteomes" id="UP000310032">
    <property type="component" value="Unassembled WGS sequence"/>
</dbReference>
<protein>
    <submittedName>
        <fullName evidence="1">Uncharacterized protein</fullName>
    </submittedName>
</protein>
<gene>
    <name evidence="1" type="ORF">E5342_14155</name>
</gene>
<reference evidence="1 2" key="1">
    <citation type="submission" date="2019-04" db="EMBL/GenBank/DDBJ databases">
        <title>Microbes associate with the intestines of laboratory mice.</title>
        <authorList>
            <person name="Navarre W."/>
            <person name="Wong E."/>
            <person name="Huang K."/>
            <person name="Tropini C."/>
            <person name="Ng K."/>
            <person name="Yu B."/>
        </authorList>
    </citation>
    <scope>NUCLEOTIDE SEQUENCE [LARGE SCALE GENOMIC DNA]</scope>
    <source>
        <strain evidence="1 2">NM39_I3</strain>
    </source>
</reference>
<proteinExistence type="predicted"/>
<organism evidence="1 2">
    <name type="scientific">Parabacteroides distasonis</name>
    <dbReference type="NCBI Taxonomy" id="823"/>
    <lineage>
        <taxon>Bacteria</taxon>
        <taxon>Pseudomonadati</taxon>
        <taxon>Bacteroidota</taxon>
        <taxon>Bacteroidia</taxon>
        <taxon>Bacteroidales</taxon>
        <taxon>Tannerellaceae</taxon>
        <taxon>Parabacteroides</taxon>
    </lineage>
</organism>
<name>A0A4S2EI14_PARDI</name>